<dbReference type="EC" id="2.3.1.117" evidence="2"/>
<accession>A0A6J4SPQ2</accession>
<feature type="region of interest" description="Disordered" evidence="1">
    <location>
        <begin position="1"/>
        <end position="78"/>
    </location>
</feature>
<dbReference type="GO" id="GO:0008666">
    <property type="term" value="F:2,3,4,5-tetrahydropyridine-2,6-dicarboxylate N-succinyltransferase activity"/>
    <property type="evidence" value="ECO:0007669"/>
    <property type="project" value="UniProtKB-EC"/>
</dbReference>
<protein>
    <submittedName>
        <fullName evidence="2">2,3,4,5-tetrahydropyridine-2,6-dicarboxylate N-succinyltransferase</fullName>
        <ecNumber evidence="2">2.3.1.117</ecNumber>
    </submittedName>
</protein>
<keyword evidence="2" id="KW-0012">Acyltransferase</keyword>
<gene>
    <name evidence="2" type="ORF">AVDCRST_MAG91-1073</name>
</gene>
<feature type="compositionally biased region" description="Basic and acidic residues" evidence="1">
    <location>
        <begin position="48"/>
        <end position="78"/>
    </location>
</feature>
<keyword evidence="2" id="KW-0808">Transferase</keyword>
<proteinExistence type="predicted"/>
<feature type="compositionally biased region" description="Basic and acidic residues" evidence="1">
    <location>
        <begin position="10"/>
        <end position="19"/>
    </location>
</feature>
<sequence length="78" mass="8877">GAGRGAVDGRVPRRLDQDRRPRHGRGLRRARPRLLRRRSRHVAAAGRRRSESRLRGDRQARGRPNPRQDGDKRASAGL</sequence>
<name>A0A6J4SPQ2_9SPHN</name>
<feature type="non-terminal residue" evidence="2">
    <location>
        <position position="1"/>
    </location>
</feature>
<dbReference type="AlphaFoldDB" id="A0A6J4SPQ2"/>
<evidence type="ECO:0000313" key="2">
    <source>
        <dbReference type="EMBL" id="CAA9501341.1"/>
    </source>
</evidence>
<evidence type="ECO:0000256" key="1">
    <source>
        <dbReference type="SAM" id="MobiDB-lite"/>
    </source>
</evidence>
<feature type="non-terminal residue" evidence="2">
    <location>
        <position position="78"/>
    </location>
</feature>
<organism evidence="2">
    <name type="scientific">uncultured Sphingomonadaceae bacterium</name>
    <dbReference type="NCBI Taxonomy" id="169976"/>
    <lineage>
        <taxon>Bacteria</taxon>
        <taxon>Pseudomonadati</taxon>
        <taxon>Pseudomonadota</taxon>
        <taxon>Alphaproteobacteria</taxon>
        <taxon>Sphingomonadales</taxon>
        <taxon>Sphingomonadaceae</taxon>
        <taxon>environmental samples</taxon>
    </lineage>
</organism>
<feature type="compositionally biased region" description="Basic residues" evidence="1">
    <location>
        <begin position="20"/>
        <end position="41"/>
    </location>
</feature>
<dbReference type="EMBL" id="CADCVX010000237">
    <property type="protein sequence ID" value="CAA9501341.1"/>
    <property type="molecule type" value="Genomic_DNA"/>
</dbReference>
<reference evidence="2" key="1">
    <citation type="submission" date="2020-02" db="EMBL/GenBank/DDBJ databases">
        <authorList>
            <person name="Meier V. D."/>
        </authorList>
    </citation>
    <scope>NUCLEOTIDE SEQUENCE</scope>
    <source>
        <strain evidence="2">AVDCRST_MAG91</strain>
    </source>
</reference>